<dbReference type="AlphaFoldDB" id="A0A0D0CSU2"/>
<evidence type="ECO:0000256" key="3">
    <source>
        <dbReference type="PROSITE-ProRule" id="PRU00023"/>
    </source>
</evidence>
<accession>A0A0D0CSU2</accession>
<feature type="repeat" description="ANK" evidence="3">
    <location>
        <begin position="361"/>
        <end position="394"/>
    </location>
</feature>
<dbReference type="Pfam" id="PF12796">
    <property type="entry name" value="Ank_2"/>
    <property type="match status" value="1"/>
</dbReference>
<evidence type="ECO:0000313" key="5">
    <source>
        <dbReference type="EMBL" id="KIK62432.1"/>
    </source>
</evidence>
<dbReference type="PANTHER" id="PTHR24198:SF165">
    <property type="entry name" value="ANKYRIN REPEAT-CONTAINING PROTEIN-RELATED"/>
    <property type="match status" value="1"/>
</dbReference>
<dbReference type="InterPro" id="IPR002110">
    <property type="entry name" value="Ankyrin_rpt"/>
</dbReference>
<dbReference type="Pfam" id="PF00023">
    <property type="entry name" value="Ank"/>
    <property type="match status" value="1"/>
</dbReference>
<evidence type="ECO:0000256" key="4">
    <source>
        <dbReference type="SAM" id="MobiDB-lite"/>
    </source>
</evidence>
<dbReference type="PROSITE" id="PS50088">
    <property type="entry name" value="ANK_REPEAT"/>
    <property type="match status" value="2"/>
</dbReference>
<dbReference type="PANTHER" id="PTHR24198">
    <property type="entry name" value="ANKYRIN REPEAT AND PROTEIN KINASE DOMAIN-CONTAINING PROTEIN"/>
    <property type="match status" value="1"/>
</dbReference>
<dbReference type="InterPro" id="IPR036770">
    <property type="entry name" value="Ankyrin_rpt-contain_sf"/>
</dbReference>
<feature type="region of interest" description="Disordered" evidence="4">
    <location>
        <begin position="558"/>
        <end position="582"/>
    </location>
</feature>
<dbReference type="HOGENOM" id="CLU_013983_0_0_1"/>
<dbReference type="PROSITE" id="PS50297">
    <property type="entry name" value="ANK_REP_REGION"/>
    <property type="match status" value="1"/>
</dbReference>
<name>A0A0D0CSU2_9AGAR</name>
<feature type="repeat" description="ANK" evidence="3">
    <location>
        <begin position="136"/>
        <end position="168"/>
    </location>
</feature>
<keyword evidence="6" id="KW-1185">Reference proteome</keyword>
<sequence length="822" mass="90791">MTSVYTSTVSAHNYGLHIWALEGNSEGVREAINAGANVNDLDASGRSPLMCAIAGVHWSDISVSHDDTFMNASRLEAIDAILRHPEVSLFTLNAPQQAFNDATPLGMAAWLSMPEAVRVLLKGSQGSVAVDGTDMHGSTPLMYAARDGHYEIVKSLIEHGSRPDLRALSHRTAVQYALSHPRVLYLCETMLRQYRLHEWKLTNKSGVLAESDDPLRRAASSIPFIEGLDAPSLSEFSQNSLEKWTSTILQYLRTDDVQGLLTLFDPSISPSICPPLVNYRDPNGWSPIHHSACMSEPSVKILDTLYCAGADVALFTEHEHYTALHCFAFSDHGKCPTEALYQYVSHLVHDLRAPLSATDKNGDTCIHIAAKHAHSPEVLQILLKFDPSHSVRDLCNAKGLTAWEAAKPEFRLAFGELELLRPESSLSTYTLRPTYGQYSIESHLDEITEFHYQRRISSTTLDFDVTAASHQLIDNLRISSPSMHHDTDVQHIRHLESLTVEMDRIHGAIIDYLRARVKEVWDVLKDMEDDARDMTVLLDSTTCLVNVKLEERGLEPWTQTRASEDSDLTCVSSGERSLTGTKSATPSIIISEDGSPSLLEKKATSTTSRFVAWIKRKSSATAIPKVAGSPSPPPMPCQEETQMLLRSPRNSNDSKNMTCNSINAALRTSGITLGAVGKDLEDIRDSLVSSKVLLDSASRSISRADRILKRALKARKAMISNLPVKVEDDLFIRSVSTSLSAKSSFASIISVSTVASKVSIGSKSFTGNLADNDDEETRAIRRLLLRKIDARHDGVLEETEKIARWLGVVRDVVNSIKRRTYV</sequence>
<dbReference type="Proteomes" id="UP000053593">
    <property type="component" value="Unassembled WGS sequence"/>
</dbReference>
<reference evidence="5 6" key="1">
    <citation type="submission" date="2014-04" db="EMBL/GenBank/DDBJ databases">
        <title>Evolutionary Origins and Diversification of the Mycorrhizal Mutualists.</title>
        <authorList>
            <consortium name="DOE Joint Genome Institute"/>
            <consortium name="Mycorrhizal Genomics Consortium"/>
            <person name="Kohler A."/>
            <person name="Kuo A."/>
            <person name="Nagy L.G."/>
            <person name="Floudas D."/>
            <person name="Copeland A."/>
            <person name="Barry K.W."/>
            <person name="Cichocki N."/>
            <person name="Veneault-Fourrey C."/>
            <person name="LaButti K."/>
            <person name="Lindquist E.A."/>
            <person name="Lipzen A."/>
            <person name="Lundell T."/>
            <person name="Morin E."/>
            <person name="Murat C."/>
            <person name="Riley R."/>
            <person name="Ohm R."/>
            <person name="Sun H."/>
            <person name="Tunlid A."/>
            <person name="Henrissat B."/>
            <person name="Grigoriev I.V."/>
            <person name="Hibbett D.S."/>
            <person name="Martin F."/>
        </authorList>
    </citation>
    <scope>NUCLEOTIDE SEQUENCE [LARGE SCALE GENOMIC DNA]</scope>
    <source>
        <strain evidence="5 6">FD-317 M1</strain>
    </source>
</reference>
<evidence type="ECO:0000256" key="2">
    <source>
        <dbReference type="ARBA" id="ARBA00023043"/>
    </source>
</evidence>
<protein>
    <recommendedName>
        <fullName evidence="7">Ankyrin</fullName>
    </recommendedName>
</protein>
<proteinExistence type="predicted"/>
<dbReference type="EMBL" id="KN834767">
    <property type="protein sequence ID" value="KIK62432.1"/>
    <property type="molecule type" value="Genomic_DNA"/>
</dbReference>
<gene>
    <name evidence="5" type="ORF">GYMLUDRAFT_72662</name>
</gene>
<dbReference type="SUPFAM" id="SSF48403">
    <property type="entry name" value="Ankyrin repeat"/>
    <property type="match status" value="1"/>
</dbReference>
<dbReference type="Gene3D" id="1.25.40.20">
    <property type="entry name" value="Ankyrin repeat-containing domain"/>
    <property type="match status" value="2"/>
</dbReference>
<organism evidence="5 6">
    <name type="scientific">Collybiopsis luxurians FD-317 M1</name>
    <dbReference type="NCBI Taxonomy" id="944289"/>
    <lineage>
        <taxon>Eukaryota</taxon>
        <taxon>Fungi</taxon>
        <taxon>Dikarya</taxon>
        <taxon>Basidiomycota</taxon>
        <taxon>Agaricomycotina</taxon>
        <taxon>Agaricomycetes</taxon>
        <taxon>Agaricomycetidae</taxon>
        <taxon>Agaricales</taxon>
        <taxon>Marasmiineae</taxon>
        <taxon>Omphalotaceae</taxon>
        <taxon>Collybiopsis</taxon>
        <taxon>Collybiopsis luxurians</taxon>
    </lineage>
</organism>
<evidence type="ECO:0000256" key="1">
    <source>
        <dbReference type="ARBA" id="ARBA00022737"/>
    </source>
</evidence>
<evidence type="ECO:0008006" key="7">
    <source>
        <dbReference type="Google" id="ProtNLM"/>
    </source>
</evidence>
<evidence type="ECO:0000313" key="6">
    <source>
        <dbReference type="Proteomes" id="UP000053593"/>
    </source>
</evidence>
<feature type="compositionally biased region" description="Polar residues" evidence="4">
    <location>
        <begin position="569"/>
        <end position="582"/>
    </location>
</feature>
<dbReference type="OrthoDB" id="539213at2759"/>
<keyword evidence="2 3" id="KW-0040">ANK repeat</keyword>
<dbReference type="SMART" id="SM00248">
    <property type="entry name" value="ANK"/>
    <property type="match status" value="5"/>
</dbReference>
<keyword evidence="1" id="KW-0677">Repeat</keyword>